<evidence type="ECO:0000313" key="2">
    <source>
        <dbReference type="Proteomes" id="UP000035088"/>
    </source>
</evidence>
<dbReference type="RefSeq" id="WP_007323515.1">
    <property type="nucleotide sequence ID" value="NZ_BAEE01000068.1"/>
</dbReference>
<dbReference type="STRING" id="1073574.GOARA_068_01010"/>
<keyword evidence="2" id="KW-1185">Reference proteome</keyword>
<sequence>MTPLPFPRLTQPAFGVDRDEIKALAGDWRRSARVLANLDVGDLEGTPGNAQCMTAVRSAADAAKCAGLGIAGRLDVLGQILGQFEAAAVDDDAAAGRALASLADR</sequence>
<dbReference type="Proteomes" id="UP000035088">
    <property type="component" value="Unassembled WGS sequence"/>
</dbReference>
<dbReference type="EMBL" id="BAEE01000068">
    <property type="protein sequence ID" value="GAB11440.1"/>
    <property type="molecule type" value="Genomic_DNA"/>
</dbReference>
<name>G7H6G5_9ACTN</name>
<proteinExistence type="predicted"/>
<gene>
    <name evidence="1" type="ORF">GOARA_068_01010</name>
</gene>
<dbReference type="AlphaFoldDB" id="G7H6G5"/>
<protein>
    <submittedName>
        <fullName evidence="1">Uncharacterized protein</fullName>
    </submittedName>
</protein>
<organism evidence="1 2">
    <name type="scientific">Gordonia araii NBRC 100433</name>
    <dbReference type="NCBI Taxonomy" id="1073574"/>
    <lineage>
        <taxon>Bacteria</taxon>
        <taxon>Bacillati</taxon>
        <taxon>Actinomycetota</taxon>
        <taxon>Actinomycetes</taxon>
        <taxon>Mycobacteriales</taxon>
        <taxon>Gordoniaceae</taxon>
        <taxon>Gordonia</taxon>
    </lineage>
</organism>
<reference evidence="1 2" key="1">
    <citation type="submission" date="2011-11" db="EMBL/GenBank/DDBJ databases">
        <title>Whole genome shotgun sequence of Gordonia araii NBRC 100433.</title>
        <authorList>
            <person name="Yoshida Y."/>
            <person name="Hosoyama A."/>
            <person name="Tsuchikane K."/>
            <person name="Katsumata H."/>
            <person name="Yamazaki S."/>
            <person name="Fujita N."/>
        </authorList>
    </citation>
    <scope>NUCLEOTIDE SEQUENCE [LARGE SCALE GENOMIC DNA]</scope>
    <source>
        <strain evidence="1 2">NBRC 100433</strain>
    </source>
</reference>
<accession>G7H6G5</accession>
<evidence type="ECO:0000313" key="1">
    <source>
        <dbReference type="EMBL" id="GAB11440.1"/>
    </source>
</evidence>
<comment type="caution">
    <text evidence="1">The sequence shown here is derived from an EMBL/GenBank/DDBJ whole genome shotgun (WGS) entry which is preliminary data.</text>
</comment>